<feature type="chain" id="PRO_5014781513" evidence="1">
    <location>
        <begin position="23"/>
        <end position="140"/>
    </location>
</feature>
<name>A0A2N3LPF3_9BACI</name>
<proteinExistence type="predicted"/>
<feature type="signal peptide" evidence="1">
    <location>
        <begin position="1"/>
        <end position="22"/>
    </location>
</feature>
<keyword evidence="3" id="KW-1185">Reference proteome</keyword>
<reference evidence="2 3" key="1">
    <citation type="submission" date="2017-11" db="EMBL/GenBank/DDBJ databases">
        <title>Bacillus camelliae sp. nov., isolated from pu'er tea.</title>
        <authorList>
            <person name="Niu L."/>
        </authorList>
    </citation>
    <scope>NUCLEOTIDE SEQUENCE [LARGE SCALE GENOMIC DNA]</scope>
    <source>
        <strain evidence="2 3">7578-1</strain>
    </source>
</reference>
<dbReference type="Proteomes" id="UP000233440">
    <property type="component" value="Unassembled WGS sequence"/>
</dbReference>
<evidence type="ECO:0000256" key="1">
    <source>
        <dbReference type="SAM" id="SignalP"/>
    </source>
</evidence>
<organism evidence="2 3">
    <name type="scientific">Heyndrickxia camelliae</name>
    <dbReference type="NCBI Taxonomy" id="1707093"/>
    <lineage>
        <taxon>Bacteria</taxon>
        <taxon>Bacillati</taxon>
        <taxon>Bacillota</taxon>
        <taxon>Bacilli</taxon>
        <taxon>Bacillales</taxon>
        <taxon>Bacillaceae</taxon>
        <taxon>Heyndrickxia</taxon>
    </lineage>
</organism>
<accession>A0A2N3LPF3</accession>
<sequence>MKKATILFLFILLIGNASFVSAQIPNQKELNEIQETNPSVFIHIVTPEVAKAVKKEHGEQVKWKTEGITKISVHNDHTVKPLRRWYEVSMKVAIQEPNSNEKHTDLVISKIITKEDLMKMKQVEDVDAFVTVLEYEHNVK</sequence>
<comment type="caution">
    <text evidence="2">The sequence shown here is derived from an EMBL/GenBank/DDBJ whole genome shotgun (WGS) entry which is preliminary data.</text>
</comment>
<protein>
    <submittedName>
        <fullName evidence="2">Uncharacterized protein</fullName>
    </submittedName>
</protein>
<keyword evidence="1" id="KW-0732">Signal</keyword>
<dbReference type="EMBL" id="PIQO01000002">
    <property type="protein sequence ID" value="PKR86393.1"/>
    <property type="molecule type" value="Genomic_DNA"/>
</dbReference>
<evidence type="ECO:0000313" key="2">
    <source>
        <dbReference type="EMBL" id="PKR86393.1"/>
    </source>
</evidence>
<evidence type="ECO:0000313" key="3">
    <source>
        <dbReference type="Proteomes" id="UP000233440"/>
    </source>
</evidence>
<gene>
    <name evidence="2" type="ORF">CWO92_04670</name>
</gene>
<dbReference type="OrthoDB" id="2884755at2"/>
<dbReference type="RefSeq" id="WP_101353031.1">
    <property type="nucleotide sequence ID" value="NZ_PIQO01000002.1"/>
</dbReference>
<dbReference type="AlphaFoldDB" id="A0A2N3LPF3"/>